<comment type="pathway">
    <text evidence="6">Cofactor biosynthesis; riboflavin biosynthesis; 2-hydroxy-3-oxobutyl phosphate from D-ribulose 5-phosphate: step 1/1.</text>
</comment>
<sequence length="239" mass="26588">MNIDAYSALRQGEMVLLYDFDDRERETDLAIRSDMITAPDICRMRNEAGGLICTAIPFLAAQTLGLPFAREVLRNCAMVEKLGDIPYDPSNNSSFSLWVNHRDTFTGITDRDRTKTVTSIAEIVQAVLSGERPSFKEQFRTPGHMPILIAAEKLLSQRHGQTELSVAMAEMAGINPTITICEMLDDESGYALSKEDAMRYAHRHNLAFIEGSEVLDRWEKASFPVSESPVSASVAANRI</sequence>
<dbReference type="GO" id="GO:0005829">
    <property type="term" value="C:cytosol"/>
    <property type="evidence" value="ECO:0007669"/>
    <property type="project" value="TreeGrafter"/>
</dbReference>
<protein>
    <recommendedName>
        <fullName evidence="6">3,4-dihydroxy-2-butanone 4-phosphate synthase</fullName>
        <shortName evidence="6">DHBP synthase</shortName>
        <ecNumber evidence="6">4.1.99.12</ecNumber>
    </recommendedName>
</protein>
<comment type="caution">
    <text evidence="7">The sequence shown here is derived from an EMBL/GenBank/DDBJ whole genome shotgun (WGS) entry which is preliminary data.</text>
</comment>
<dbReference type="SUPFAM" id="SSF55821">
    <property type="entry name" value="YrdC/RibB"/>
    <property type="match status" value="1"/>
</dbReference>
<comment type="cofactor">
    <cofactor evidence="6">
        <name>Mg(2+)</name>
        <dbReference type="ChEBI" id="CHEBI:18420"/>
    </cofactor>
    <cofactor evidence="6">
        <name>Mn(2+)</name>
        <dbReference type="ChEBI" id="CHEBI:29035"/>
    </cofactor>
    <text evidence="6">Binds 2 divalent metal cations per subunit. Magnesium or manganese.</text>
</comment>
<dbReference type="GO" id="GO:0008686">
    <property type="term" value="F:3,4-dihydroxy-2-butanone-4-phosphate synthase activity"/>
    <property type="evidence" value="ECO:0007669"/>
    <property type="project" value="UniProtKB-EC"/>
</dbReference>
<dbReference type="PANTHER" id="PTHR21327:SF46">
    <property type="entry name" value="3,4-DIHYDROXY-2-BUTANONE 4-PHOSPHATE SYNTHASE"/>
    <property type="match status" value="1"/>
</dbReference>
<dbReference type="Proteomes" id="UP000245934">
    <property type="component" value="Unassembled WGS sequence"/>
</dbReference>
<dbReference type="PANTHER" id="PTHR21327">
    <property type="entry name" value="GTP CYCLOHYDROLASE II-RELATED"/>
    <property type="match status" value="1"/>
</dbReference>
<name>A0A2V2NCG3_9EURY</name>
<dbReference type="AlphaFoldDB" id="A0A2V2NCG3"/>
<evidence type="ECO:0000256" key="3">
    <source>
        <dbReference type="ARBA" id="ARBA00022842"/>
    </source>
</evidence>
<comment type="catalytic activity">
    <reaction evidence="6">
        <text>D-ribulose 5-phosphate = (2S)-2-hydroxy-3-oxobutyl phosphate + formate + H(+)</text>
        <dbReference type="Rhea" id="RHEA:18457"/>
        <dbReference type="ChEBI" id="CHEBI:15378"/>
        <dbReference type="ChEBI" id="CHEBI:15740"/>
        <dbReference type="ChEBI" id="CHEBI:58121"/>
        <dbReference type="ChEBI" id="CHEBI:58830"/>
        <dbReference type="EC" id="4.1.99.12"/>
    </reaction>
</comment>
<evidence type="ECO:0000256" key="4">
    <source>
        <dbReference type="ARBA" id="ARBA00023211"/>
    </source>
</evidence>
<keyword evidence="3 6" id="KW-0460">Magnesium</keyword>
<evidence type="ECO:0000313" key="8">
    <source>
        <dbReference type="Proteomes" id="UP000245934"/>
    </source>
</evidence>
<evidence type="ECO:0000256" key="5">
    <source>
        <dbReference type="ARBA" id="ARBA00023239"/>
    </source>
</evidence>
<dbReference type="NCBIfam" id="TIGR00506">
    <property type="entry name" value="ribB"/>
    <property type="match status" value="1"/>
</dbReference>
<dbReference type="EMBL" id="QGMZ01000001">
    <property type="protein sequence ID" value="PWR76275.1"/>
    <property type="molecule type" value="Genomic_DNA"/>
</dbReference>
<dbReference type="InterPro" id="IPR017945">
    <property type="entry name" value="DHBP_synth_RibB-like_a/b_dom"/>
</dbReference>
<accession>A0A2V2NCG3</accession>
<organism evidence="7 8">
    <name type="scientific">Methanospirillum stamsii</name>
    <dbReference type="NCBI Taxonomy" id="1277351"/>
    <lineage>
        <taxon>Archaea</taxon>
        <taxon>Methanobacteriati</taxon>
        <taxon>Methanobacteriota</taxon>
        <taxon>Stenosarchaea group</taxon>
        <taxon>Methanomicrobia</taxon>
        <taxon>Methanomicrobiales</taxon>
        <taxon>Methanospirillaceae</taxon>
        <taxon>Methanospirillum</taxon>
    </lineage>
</organism>
<dbReference type="EC" id="4.1.99.12" evidence="6"/>
<evidence type="ECO:0000256" key="1">
    <source>
        <dbReference type="ARBA" id="ARBA00022619"/>
    </source>
</evidence>
<evidence type="ECO:0000313" key="7">
    <source>
        <dbReference type="EMBL" id="PWR76275.1"/>
    </source>
</evidence>
<dbReference type="Pfam" id="PF00926">
    <property type="entry name" value="DHBP_synthase"/>
    <property type="match status" value="1"/>
</dbReference>
<dbReference type="OrthoDB" id="25735at2157"/>
<keyword evidence="8" id="KW-1185">Reference proteome</keyword>
<dbReference type="InterPro" id="IPR000422">
    <property type="entry name" value="DHBP_synthase_RibB"/>
</dbReference>
<gene>
    <name evidence="7" type="primary">ribB</name>
    <name evidence="7" type="ORF">DLD82_00250</name>
</gene>
<dbReference type="GeneID" id="97610390"/>
<dbReference type="GO" id="GO:0046872">
    <property type="term" value="F:metal ion binding"/>
    <property type="evidence" value="ECO:0007669"/>
    <property type="project" value="UniProtKB-KW"/>
</dbReference>
<dbReference type="Gene3D" id="3.90.870.10">
    <property type="entry name" value="DHBP synthase"/>
    <property type="match status" value="1"/>
</dbReference>
<keyword evidence="4 6" id="KW-0464">Manganese</keyword>
<comment type="function">
    <text evidence="6">Catalyzes the conversion of D-ribulose 5-phosphate to formate and 3,4-dihydroxy-2-butanone 4-phosphate.</text>
</comment>
<keyword evidence="5 6" id="KW-0456">Lyase</keyword>
<keyword evidence="2 6" id="KW-0479">Metal-binding</keyword>
<dbReference type="RefSeq" id="WP_109939094.1">
    <property type="nucleotide sequence ID" value="NZ_CP176366.1"/>
</dbReference>
<comment type="similarity">
    <text evidence="6">Belongs to the DHBP synthase family.</text>
</comment>
<proteinExistence type="inferred from homology"/>
<keyword evidence="1 6" id="KW-0686">Riboflavin biosynthesis</keyword>
<dbReference type="GO" id="GO:0009231">
    <property type="term" value="P:riboflavin biosynthetic process"/>
    <property type="evidence" value="ECO:0007669"/>
    <property type="project" value="UniProtKB-UniPathway"/>
</dbReference>
<evidence type="ECO:0000256" key="6">
    <source>
        <dbReference type="RuleBase" id="RU003843"/>
    </source>
</evidence>
<reference evidence="7 8" key="1">
    <citation type="submission" date="2018-05" db="EMBL/GenBank/DDBJ databases">
        <title>Draft genome of Methanospirillum stamsii Pt1.</title>
        <authorList>
            <person name="Dueholm M.S."/>
            <person name="Nielsen P.H."/>
            <person name="Bakmann L.F."/>
            <person name="Otzen D.E."/>
        </authorList>
    </citation>
    <scope>NUCLEOTIDE SEQUENCE [LARGE SCALE GENOMIC DNA]</scope>
    <source>
        <strain evidence="7 8">Pt1</strain>
    </source>
</reference>
<comment type="subunit">
    <text evidence="6">Homodimer.</text>
</comment>
<dbReference type="UniPathway" id="UPA00275">
    <property type="reaction ID" value="UER00399"/>
</dbReference>
<evidence type="ECO:0000256" key="2">
    <source>
        <dbReference type="ARBA" id="ARBA00022723"/>
    </source>
</evidence>